<feature type="transmembrane region" description="Helical" evidence="7">
    <location>
        <begin position="132"/>
        <end position="150"/>
    </location>
</feature>
<evidence type="ECO:0000256" key="2">
    <source>
        <dbReference type="ARBA" id="ARBA00022448"/>
    </source>
</evidence>
<dbReference type="STRING" id="667725.A0A0L0FMR6"/>
<dbReference type="GO" id="GO:0015086">
    <property type="term" value="F:cadmium ion transmembrane transporter activity"/>
    <property type="evidence" value="ECO:0007669"/>
    <property type="project" value="TreeGrafter"/>
</dbReference>
<keyword evidence="2" id="KW-0813">Transport</keyword>
<dbReference type="NCBIfam" id="NF037982">
    <property type="entry name" value="Nramp_1"/>
    <property type="match status" value="1"/>
</dbReference>
<dbReference type="GO" id="GO:0010008">
    <property type="term" value="C:endosome membrane"/>
    <property type="evidence" value="ECO:0007669"/>
    <property type="project" value="TreeGrafter"/>
</dbReference>
<feature type="transmembrane region" description="Helical" evidence="7">
    <location>
        <begin position="214"/>
        <end position="237"/>
    </location>
</feature>
<sequence length="498" mass="54942">MCIAYVDPGNIESDLQAGAQGGYQLLWVLFWSTIVGGMMQCLAARAGVVTGKHLAQLCREEYPRVPRYALWIMTELAIIGSDIQEVIGSAIALELLSHGWIPLWLGVLITAADTFTFLFLDGYGIRRLEFFFYFLLSVMVVAFGTEYIISEPETAEVIKGIIFPTMDHSLISQAVGMIGAVIMPHNLFLHSALVQSRSVNQRSKSAVRQANMYYAIETTGALLCSFLINLFVMAVFAKGFYNVPGIKADDIGLHNAGEYLGNRYGQVALYIWAFGLLAAGQSSTMTGTYAGQFVMSGFLNLKIEKWKRVLITRTIAIVPAILVATFAKANVDGLDEMLNVLQSIQLPFALLPLIRFTSDEFIMGDFQNGKKLQLLVKTLSVVIICVNIYLVVDKTADLLPHTFVMIAGMSCFGIAYLTFCLYVAYPELFHANFSQLMERDGTYVKLVSCGTISEDDEDEEPRSHATTLSEVVAEDTPLLTTDVTSTSSSDDKRHHHAS</sequence>
<keyword evidence="9" id="KW-1185">Reference proteome</keyword>
<dbReference type="HAMAP" id="MF_00221">
    <property type="entry name" value="NRAMP"/>
    <property type="match status" value="1"/>
</dbReference>
<keyword evidence="3 7" id="KW-0812">Transmembrane</keyword>
<dbReference type="PRINTS" id="PR00447">
    <property type="entry name" value="NATRESASSCMP"/>
</dbReference>
<evidence type="ECO:0000256" key="6">
    <source>
        <dbReference type="SAM" id="MobiDB-lite"/>
    </source>
</evidence>
<dbReference type="GO" id="GO:0005384">
    <property type="term" value="F:manganese ion transmembrane transporter activity"/>
    <property type="evidence" value="ECO:0007669"/>
    <property type="project" value="TreeGrafter"/>
</dbReference>
<dbReference type="OrthoDB" id="409173at2759"/>
<organism evidence="8 9">
    <name type="scientific">Sphaeroforma arctica JP610</name>
    <dbReference type="NCBI Taxonomy" id="667725"/>
    <lineage>
        <taxon>Eukaryota</taxon>
        <taxon>Ichthyosporea</taxon>
        <taxon>Ichthyophonida</taxon>
        <taxon>Sphaeroforma</taxon>
    </lineage>
</organism>
<dbReference type="PANTHER" id="PTHR11706:SF33">
    <property type="entry name" value="NATURAL RESISTANCE-ASSOCIATED MACROPHAGE PROTEIN 2"/>
    <property type="match status" value="1"/>
</dbReference>
<feature type="transmembrane region" description="Helical" evidence="7">
    <location>
        <begin position="68"/>
        <end position="93"/>
    </location>
</feature>
<dbReference type="GO" id="GO:0005886">
    <property type="term" value="C:plasma membrane"/>
    <property type="evidence" value="ECO:0007669"/>
    <property type="project" value="TreeGrafter"/>
</dbReference>
<dbReference type="GeneID" id="25910015"/>
<feature type="compositionally biased region" description="Low complexity" evidence="6">
    <location>
        <begin position="475"/>
        <end position="488"/>
    </location>
</feature>
<evidence type="ECO:0000256" key="5">
    <source>
        <dbReference type="ARBA" id="ARBA00023136"/>
    </source>
</evidence>
<dbReference type="Pfam" id="PF01566">
    <property type="entry name" value="Nramp"/>
    <property type="match status" value="1"/>
</dbReference>
<gene>
    <name evidence="8" type="ORF">SARC_09511</name>
</gene>
<dbReference type="EMBL" id="KQ242571">
    <property type="protein sequence ID" value="KNC78042.1"/>
    <property type="molecule type" value="Genomic_DNA"/>
</dbReference>
<dbReference type="PANTHER" id="PTHR11706">
    <property type="entry name" value="SOLUTE CARRIER PROTEIN FAMILY 11 MEMBER"/>
    <property type="match status" value="1"/>
</dbReference>
<keyword evidence="5 7" id="KW-0472">Membrane</keyword>
<protein>
    <submittedName>
        <fullName evidence="8">Uncharacterized protein</fullName>
    </submittedName>
</protein>
<reference evidence="8 9" key="1">
    <citation type="submission" date="2011-02" db="EMBL/GenBank/DDBJ databases">
        <title>The Genome Sequence of Sphaeroforma arctica JP610.</title>
        <authorList>
            <consortium name="The Broad Institute Genome Sequencing Platform"/>
            <person name="Russ C."/>
            <person name="Cuomo C."/>
            <person name="Young S.K."/>
            <person name="Zeng Q."/>
            <person name="Gargeya S."/>
            <person name="Alvarado L."/>
            <person name="Berlin A."/>
            <person name="Chapman S.B."/>
            <person name="Chen Z."/>
            <person name="Freedman E."/>
            <person name="Gellesch M."/>
            <person name="Goldberg J."/>
            <person name="Griggs A."/>
            <person name="Gujja S."/>
            <person name="Heilman E."/>
            <person name="Heiman D."/>
            <person name="Howarth C."/>
            <person name="Mehta T."/>
            <person name="Neiman D."/>
            <person name="Pearson M."/>
            <person name="Roberts A."/>
            <person name="Saif S."/>
            <person name="Shea T."/>
            <person name="Shenoy N."/>
            <person name="Sisk P."/>
            <person name="Stolte C."/>
            <person name="Sykes S."/>
            <person name="White J."/>
            <person name="Yandava C."/>
            <person name="Burger G."/>
            <person name="Gray M.W."/>
            <person name="Holland P.W.H."/>
            <person name="King N."/>
            <person name="Lang F.B.F."/>
            <person name="Roger A.J."/>
            <person name="Ruiz-Trillo I."/>
            <person name="Haas B."/>
            <person name="Nusbaum C."/>
            <person name="Birren B."/>
        </authorList>
    </citation>
    <scope>NUCLEOTIDE SEQUENCE [LARGE SCALE GENOMIC DNA]</scope>
    <source>
        <strain evidence="8 9">JP610</strain>
    </source>
</reference>
<keyword evidence="4 7" id="KW-1133">Transmembrane helix</keyword>
<dbReference type="InterPro" id="IPR001046">
    <property type="entry name" value="NRAMP_fam"/>
</dbReference>
<evidence type="ECO:0000313" key="8">
    <source>
        <dbReference type="EMBL" id="KNC78042.1"/>
    </source>
</evidence>
<feature type="transmembrane region" description="Helical" evidence="7">
    <location>
        <begin position="374"/>
        <end position="392"/>
    </location>
</feature>
<comment type="subcellular location">
    <subcellularLocation>
        <location evidence="1">Membrane</location>
        <topology evidence="1">Multi-pass membrane protein</topology>
    </subcellularLocation>
</comment>
<dbReference type="RefSeq" id="XP_014151944.1">
    <property type="nucleotide sequence ID" value="XM_014296469.1"/>
</dbReference>
<dbReference type="GO" id="GO:0005381">
    <property type="term" value="F:iron ion transmembrane transporter activity"/>
    <property type="evidence" value="ECO:0007669"/>
    <property type="project" value="TreeGrafter"/>
</dbReference>
<feature type="transmembrane region" description="Helical" evidence="7">
    <location>
        <begin position="310"/>
        <end position="331"/>
    </location>
</feature>
<evidence type="ECO:0000256" key="4">
    <source>
        <dbReference type="ARBA" id="ARBA00022989"/>
    </source>
</evidence>
<dbReference type="eggNOG" id="KOG1291">
    <property type="taxonomic scope" value="Eukaryota"/>
</dbReference>
<proteinExistence type="inferred from homology"/>
<feature type="transmembrane region" description="Helical" evidence="7">
    <location>
        <begin position="269"/>
        <end position="290"/>
    </location>
</feature>
<feature type="transmembrane region" description="Helical" evidence="7">
    <location>
        <begin position="99"/>
        <end position="120"/>
    </location>
</feature>
<feature type="transmembrane region" description="Helical" evidence="7">
    <location>
        <begin position="170"/>
        <end position="193"/>
    </location>
</feature>
<dbReference type="Proteomes" id="UP000054560">
    <property type="component" value="Unassembled WGS sequence"/>
</dbReference>
<name>A0A0L0FMR6_9EUKA</name>
<feature type="transmembrane region" description="Helical" evidence="7">
    <location>
        <begin position="25"/>
        <end position="48"/>
    </location>
</feature>
<accession>A0A0L0FMR6</accession>
<evidence type="ECO:0000256" key="3">
    <source>
        <dbReference type="ARBA" id="ARBA00022692"/>
    </source>
</evidence>
<evidence type="ECO:0000256" key="7">
    <source>
        <dbReference type="SAM" id="Phobius"/>
    </source>
</evidence>
<dbReference type="AlphaFoldDB" id="A0A0L0FMR6"/>
<feature type="region of interest" description="Disordered" evidence="6">
    <location>
        <begin position="475"/>
        <end position="498"/>
    </location>
</feature>
<evidence type="ECO:0000256" key="1">
    <source>
        <dbReference type="ARBA" id="ARBA00004141"/>
    </source>
</evidence>
<evidence type="ECO:0000313" key="9">
    <source>
        <dbReference type="Proteomes" id="UP000054560"/>
    </source>
</evidence>
<dbReference type="NCBIfam" id="TIGR01197">
    <property type="entry name" value="nramp"/>
    <property type="match status" value="1"/>
</dbReference>
<feature type="transmembrane region" description="Helical" evidence="7">
    <location>
        <begin position="404"/>
        <end position="425"/>
    </location>
</feature>